<keyword evidence="3" id="KW-1185">Reference proteome</keyword>
<accession>A0A8H6J3P0</accession>
<evidence type="ECO:0000313" key="3">
    <source>
        <dbReference type="Proteomes" id="UP000652219"/>
    </source>
</evidence>
<comment type="caution">
    <text evidence="2">The sequence shown here is derived from an EMBL/GenBank/DDBJ whole genome shotgun (WGS) entry which is preliminary data.</text>
</comment>
<protein>
    <submittedName>
        <fullName evidence="2">Uncharacterized protein</fullName>
    </submittedName>
</protein>
<dbReference type="Proteomes" id="UP000652219">
    <property type="component" value="Unassembled WGS sequence"/>
</dbReference>
<sequence>MPIILPKHNGKQSAPMDMALTAFVSAPVRYGVIGQKRPRDPERPRGRRLDDEEWVYGEYRCLEHEEKNPRKTQKRQEEETNSDRCTLAPGSSSCYGSGVGGLNLDPLNSTSPSTYIGASSRRYCRRRSTRFGQWDSMGTAWNSAARPDNCPVLLPPGPLLEGCKSPRAGESASLGFKIL</sequence>
<evidence type="ECO:0000313" key="2">
    <source>
        <dbReference type="EMBL" id="KAF6805777.1"/>
    </source>
</evidence>
<organism evidence="2 3">
    <name type="scientific">Colletotrichum sojae</name>
    <dbReference type="NCBI Taxonomy" id="2175907"/>
    <lineage>
        <taxon>Eukaryota</taxon>
        <taxon>Fungi</taxon>
        <taxon>Dikarya</taxon>
        <taxon>Ascomycota</taxon>
        <taxon>Pezizomycotina</taxon>
        <taxon>Sordariomycetes</taxon>
        <taxon>Hypocreomycetidae</taxon>
        <taxon>Glomerellales</taxon>
        <taxon>Glomerellaceae</taxon>
        <taxon>Colletotrichum</taxon>
        <taxon>Colletotrichum orchidearum species complex</taxon>
    </lineage>
</organism>
<proteinExistence type="predicted"/>
<feature type="compositionally biased region" description="Basic and acidic residues" evidence="1">
    <location>
        <begin position="65"/>
        <end position="82"/>
    </location>
</feature>
<gene>
    <name evidence="2" type="ORF">CSOJ01_09275</name>
</gene>
<reference evidence="2 3" key="1">
    <citation type="journal article" date="2020" name="Phytopathology">
        <title>Genome Sequence Resources of Colletotrichum truncatum, C. plurivorum, C. musicola, and C. sojae: Four Species Pathogenic to Soybean (Glycine max).</title>
        <authorList>
            <person name="Rogerio F."/>
            <person name="Boufleur T.R."/>
            <person name="Ciampi-Guillardi M."/>
            <person name="Sukno S.A."/>
            <person name="Thon M.R."/>
            <person name="Massola Junior N.S."/>
            <person name="Baroncelli R."/>
        </authorList>
    </citation>
    <scope>NUCLEOTIDE SEQUENCE [LARGE SCALE GENOMIC DNA]</scope>
    <source>
        <strain evidence="2 3">LFN0009</strain>
    </source>
</reference>
<name>A0A8H6J3P0_9PEZI</name>
<dbReference type="AlphaFoldDB" id="A0A8H6J3P0"/>
<evidence type="ECO:0000256" key="1">
    <source>
        <dbReference type="SAM" id="MobiDB-lite"/>
    </source>
</evidence>
<feature type="region of interest" description="Disordered" evidence="1">
    <location>
        <begin position="65"/>
        <end position="90"/>
    </location>
</feature>
<dbReference type="EMBL" id="WIGN01000174">
    <property type="protein sequence ID" value="KAF6805777.1"/>
    <property type="molecule type" value="Genomic_DNA"/>
</dbReference>